<organism evidence="2 3">
    <name type="scientific">Tritrichomonas musculus</name>
    <dbReference type="NCBI Taxonomy" id="1915356"/>
    <lineage>
        <taxon>Eukaryota</taxon>
        <taxon>Metamonada</taxon>
        <taxon>Parabasalia</taxon>
        <taxon>Tritrichomonadida</taxon>
        <taxon>Tritrichomonadidae</taxon>
        <taxon>Tritrichomonas</taxon>
    </lineage>
</organism>
<keyword evidence="3" id="KW-1185">Reference proteome</keyword>
<evidence type="ECO:0000313" key="3">
    <source>
        <dbReference type="Proteomes" id="UP001470230"/>
    </source>
</evidence>
<evidence type="ECO:0000259" key="1">
    <source>
        <dbReference type="Pfam" id="PF12146"/>
    </source>
</evidence>
<feature type="domain" description="Serine aminopeptidase S33" evidence="1">
    <location>
        <begin position="31"/>
        <end position="294"/>
    </location>
</feature>
<protein>
    <recommendedName>
        <fullName evidence="1">Serine aminopeptidase S33 domain-containing protein</fullName>
    </recommendedName>
</protein>
<dbReference type="EMBL" id="JAPFFF010000001">
    <property type="protein sequence ID" value="KAK8898174.1"/>
    <property type="molecule type" value="Genomic_DNA"/>
</dbReference>
<dbReference type="SUPFAM" id="SSF53474">
    <property type="entry name" value="alpha/beta-Hydrolases"/>
    <property type="match status" value="1"/>
</dbReference>
<dbReference type="Gene3D" id="3.40.50.1820">
    <property type="entry name" value="alpha/beta hydrolase"/>
    <property type="match status" value="1"/>
</dbReference>
<reference evidence="2 3" key="1">
    <citation type="submission" date="2024-04" db="EMBL/GenBank/DDBJ databases">
        <title>Tritrichomonas musculus Genome.</title>
        <authorList>
            <person name="Alves-Ferreira E."/>
            <person name="Grigg M."/>
            <person name="Lorenzi H."/>
            <person name="Galac M."/>
        </authorList>
    </citation>
    <scope>NUCLEOTIDE SEQUENCE [LARGE SCALE GENOMIC DNA]</scope>
    <source>
        <strain evidence="2 3">EAF2021</strain>
    </source>
</reference>
<dbReference type="PANTHER" id="PTHR11614">
    <property type="entry name" value="PHOSPHOLIPASE-RELATED"/>
    <property type="match status" value="1"/>
</dbReference>
<dbReference type="Pfam" id="PF12146">
    <property type="entry name" value="Hydrolase_4"/>
    <property type="match status" value="1"/>
</dbReference>
<dbReference type="InterPro" id="IPR029058">
    <property type="entry name" value="AB_hydrolase_fold"/>
</dbReference>
<name>A0ABR2L4B2_9EUKA</name>
<gene>
    <name evidence="2" type="ORF">M9Y10_000446</name>
</gene>
<evidence type="ECO:0000313" key="2">
    <source>
        <dbReference type="EMBL" id="KAK8898174.1"/>
    </source>
</evidence>
<dbReference type="InterPro" id="IPR022742">
    <property type="entry name" value="Hydrolase_4"/>
</dbReference>
<dbReference type="InterPro" id="IPR051044">
    <property type="entry name" value="MAG_DAG_Lipase"/>
</dbReference>
<sequence length="312" mass="35200">MNVIKEEISFPSVSGLADISALSYKPEDRSQIRAVFQIAHGMAEHKERYDKFCQKLAENGFAVYINDHLGHGKSIKTNDDLGYFGDKDGWKNFIEDCHQLLVIAKEQNPGKPYIFFGHSMGSFVCRAFTFKYHKELSGAVICGTSGPNIGASAGSGIALTTSKIKGDRHRSTFIDNMAFGNYNKKFEGKTHFDWLTRDEDEVQKYIDDPLCGFLFTANGYIDLFNLLNYVNSGDWFKNYPKDFPILIISGQEDPVGAFGKGVEKVKQNLEKQEKKDITMKLYEGGRHEILNDRELFDTVVSDILSWSGPLLQ</sequence>
<proteinExistence type="predicted"/>
<comment type="caution">
    <text evidence="2">The sequence shown here is derived from an EMBL/GenBank/DDBJ whole genome shotgun (WGS) entry which is preliminary data.</text>
</comment>
<dbReference type="Proteomes" id="UP001470230">
    <property type="component" value="Unassembled WGS sequence"/>
</dbReference>
<accession>A0ABR2L4B2</accession>